<dbReference type="OrthoDB" id="9781208at2"/>
<dbReference type="PRINTS" id="PR00344">
    <property type="entry name" value="BCTRLSENSOR"/>
</dbReference>
<comment type="catalytic activity">
    <reaction evidence="1">
        <text>ATP + protein L-histidine = ADP + protein N-phospho-L-histidine.</text>
        <dbReference type="EC" id="2.7.13.3"/>
    </reaction>
</comment>
<dbReference type="PANTHER" id="PTHR45453:SF1">
    <property type="entry name" value="PHOSPHATE REGULON SENSOR PROTEIN PHOR"/>
    <property type="match status" value="1"/>
</dbReference>
<dbReference type="EMBL" id="CM001403">
    <property type="protein sequence ID" value="EHQ24392.1"/>
    <property type="molecule type" value="Genomic_DNA"/>
</dbReference>
<sequence length="400" mass="44826">MVVIIKISLENEMDLILANKRCMKVAELLGLTIATQTTFATAVSEIARTVIDITNNGELDIGVVQKGQRHELAALVTFNSDLTLGKADEGVYYAQRLVPQFEMVRDGNLCRIEMKIGLPRSLNTNKVKLDYLKNYFKQEVPATPYEEIKRKNVALNQITAEQEEEIKRSKFIDDKKNEFISIASHELKTPLTVIKAYTQMALKAKDECSERVRQYLVKIDSQSAKLHDLVKQLLDISKAENGKLDYNMQTVSLDEFIAEMVSIMQNITPGHQLEFSVCSGVNISVDSLRMEQVFSNLISNAAKYSAKNTVINIVCTLSADKKNVTIAVSDQGIGMSEESIKSIFNKFYRAETVSNNYAGLGMGLYITAQIIKDHRGKIWAESEIHNGSVFYISLPCTVSR</sequence>
<gene>
    <name evidence="9" type="ORF">Mucpa_0192</name>
</gene>
<proteinExistence type="predicted"/>
<evidence type="ECO:0000256" key="3">
    <source>
        <dbReference type="ARBA" id="ARBA00022553"/>
    </source>
</evidence>
<accession>H1YEX5</accession>
<feature type="domain" description="Histidine kinase" evidence="8">
    <location>
        <begin position="182"/>
        <end position="398"/>
    </location>
</feature>
<dbReference type="GO" id="GO:0000155">
    <property type="term" value="F:phosphorelay sensor kinase activity"/>
    <property type="evidence" value="ECO:0007669"/>
    <property type="project" value="InterPro"/>
</dbReference>
<dbReference type="GO" id="GO:0005886">
    <property type="term" value="C:plasma membrane"/>
    <property type="evidence" value="ECO:0007669"/>
    <property type="project" value="TreeGrafter"/>
</dbReference>
<dbReference type="FunFam" id="1.10.287.130:FF:000001">
    <property type="entry name" value="Two-component sensor histidine kinase"/>
    <property type="match status" value="1"/>
</dbReference>
<dbReference type="FunFam" id="3.30.565.10:FF:000006">
    <property type="entry name" value="Sensor histidine kinase WalK"/>
    <property type="match status" value="1"/>
</dbReference>
<dbReference type="CDD" id="cd00082">
    <property type="entry name" value="HisKA"/>
    <property type="match status" value="1"/>
</dbReference>
<dbReference type="InterPro" id="IPR003661">
    <property type="entry name" value="HisK_dim/P_dom"/>
</dbReference>
<evidence type="ECO:0000313" key="10">
    <source>
        <dbReference type="Proteomes" id="UP000002774"/>
    </source>
</evidence>
<keyword evidence="6" id="KW-0902">Two-component regulatory system</keyword>
<dbReference type="InterPro" id="IPR036097">
    <property type="entry name" value="HisK_dim/P_sf"/>
</dbReference>
<dbReference type="eggNOG" id="COG2205">
    <property type="taxonomic scope" value="Bacteria"/>
</dbReference>
<evidence type="ECO:0000313" key="9">
    <source>
        <dbReference type="EMBL" id="EHQ24392.1"/>
    </source>
</evidence>
<evidence type="ECO:0000256" key="6">
    <source>
        <dbReference type="ARBA" id="ARBA00023012"/>
    </source>
</evidence>
<dbReference type="InterPro" id="IPR005467">
    <property type="entry name" value="His_kinase_dom"/>
</dbReference>
<dbReference type="AlphaFoldDB" id="H1YEX5"/>
<organism evidence="9 10">
    <name type="scientific">Mucilaginibacter paludis DSM 18603</name>
    <dbReference type="NCBI Taxonomy" id="714943"/>
    <lineage>
        <taxon>Bacteria</taxon>
        <taxon>Pseudomonadati</taxon>
        <taxon>Bacteroidota</taxon>
        <taxon>Sphingobacteriia</taxon>
        <taxon>Sphingobacteriales</taxon>
        <taxon>Sphingobacteriaceae</taxon>
        <taxon>Mucilaginibacter</taxon>
    </lineage>
</organism>
<dbReference type="Pfam" id="PF00512">
    <property type="entry name" value="HisKA"/>
    <property type="match status" value="1"/>
</dbReference>
<dbReference type="InterPro" id="IPR050351">
    <property type="entry name" value="BphY/WalK/GraS-like"/>
</dbReference>
<keyword evidence="10" id="KW-1185">Reference proteome</keyword>
<evidence type="ECO:0000259" key="8">
    <source>
        <dbReference type="PROSITE" id="PS50109"/>
    </source>
</evidence>
<evidence type="ECO:0000256" key="1">
    <source>
        <dbReference type="ARBA" id="ARBA00000085"/>
    </source>
</evidence>
<dbReference type="GO" id="GO:0016036">
    <property type="term" value="P:cellular response to phosphate starvation"/>
    <property type="evidence" value="ECO:0007669"/>
    <property type="project" value="TreeGrafter"/>
</dbReference>
<dbReference type="InterPro" id="IPR036890">
    <property type="entry name" value="HATPase_C_sf"/>
</dbReference>
<dbReference type="InterPro" id="IPR003594">
    <property type="entry name" value="HATPase_dom"/>
</dbReference>
<dbReference type="SMART" id="SM00388">
    <property type="entry name" value="HisKA"/>
    <property type="match status" value="1"/>
</dbReference>
<evidence type="ECO:0000256" key="5">
    <source>
        <dbReference type="ARBA" id="ARBA00022777"/>
    </source>
</evidence>
<dbReference type="InterPro" id="IPR004358">
    <property type="entry name" value="Sig_transdc_His_kin-like_C"/>
</dbReference>
<evidence type="ECO:0000256" key="2">
    <source>
        <dbReference type="ARBA" id="ARBA00012438"/>
    </source>
</evidence>
<name>H1YEX5_9SPHI</name>
<keyword evidence="7" id="KW-0472">Membrane</keyword>
<dbReference type="Pfam" id="PF02518">
    <property type="entry name" value="HATPase_c"/>
    <property type="match status" value="1"/>
</dbReference>
<dbReference type="PANTHER" id="PTHR45453">
    <property type="entry name" value="PHOSPHATE REGULON SENSOR PROTEIN PHOR"/>
    <property type="match status" value="1"/>
</dbReference>
<keyword evidence="5 9" id="KW-0418">Kinase</keyword>
<evidence type="ECO:0000256" key="4">
    <source>
        <dbReference type="ARBA" id="ARBA00022679"/>
    </source>
</evidence>
<dbReference type="SUPFAM" id="SSF55874">
    <property type="entry name" value="ATPase domain of HSP90 chaperone/DNA topoisomerase II/histidine kinase"/>
    <property type="match status" value="1"/>
</dbReference>
<dbReference type="Proteomes" id="UP000002774">
    <property type="component" value="Chromosome"/>
</dbReference>
<dbReference type="GO" id="GO:0004721">
    <property type="term" value="F:phosphoprotein phosphatase activity"/>
    <property type="evidence" value="ECO:0007669"/>
    <property type="project" value="TreeGrafter"/>
</dbReference>
<dbReference type="Gene3D" id="3.30.565.10">
    <property type="entry name" value="Histidine kinase-like ATPase, C-terminal domain"/>
    <property type="match status" value="1"/>
</dbReference>
<dbReference type="EC" id="2.7.13.3" evidence="2"/>
<reference evidence="9" key="1">
    <citation type="submission" date="2011-09" db="EMBL/GenBank/DDBJ databases">
        <title>The permanent draft genome of Mucilaginibacter paludis DSM 18603.</title>
        <authorList>
            <consortium name="US DOE Joint Genome Institute (JGI-PGF)"/>
            <person name="Lucas S."/>
            <person name="Han J."/>
            <person name="Lapidus A."/>
            <person name="Bruce D."/>
            <person name="Goodwin L."/>
            <person name="Pitluck S."/>
            <person name="Peters L."/>
            <person name="Kyrpides N."/>
            <person name="Mavromatis K."/>
            <person name="Ivanova N."/>
            <person name="Mikhailova N."/>
            <person name="Held B."/>
            <person name="Detter J.C."/>
            <person name="Tapia R."/>
            <person name="Han C."/>
            <person name="Land M."/>
            <person name="Hauser L."/>
            <person name="Markowitz V."/>
            <person name="Cheng J.-F."/>
            <person name="Hugenholtz P."/>
            <person name="Woyke T."/>
            <person name="Wu D."/>
            <person name="Tindall B."/>
            <person name="Brambilla E."/>
            <person name="Klenk H.-P."/>
            <person name="Eisen J.A."/>
        </authorList>
    </citation>
    <scope>NUCLEOTIDE SEQUENCE [LARGE SCALE GENOMIC DNA]</scope>
    <source>
        <strain evidence="9">DSM 18603</strain>
    </source>
</reference>
<dbReference type="SUPFAM" id="SSF47384">
    <property type="entry name" value="Homodimeric domain of signal transducing histidine kinase"/>
    <property type="match status" value="1"/>
</dbReference>
<keyword evidence="3" id="KW-0597">Phosphoprotein</keyword>
<dbReference type="STRING" id="714943.Mucpa_0192"/>
<dbReference type="PROSITE" id="PS50109">
    <property type="entry name" value="HIS_KIN"/>
    <property type="match status" value="1"/>
</dbReference>
<protein>
    <recommendedName>
        <fullName evidence="2">histidine kinase</fullName>
        <ecNumber evidence="2">2.7.13.3</ecNumber>
    </recommendedName>
</protein>
<dbReference type="SMART" id="SM00387">
    <property type="entry name" value="HATPase_c"/>
    <property type="match status" value="1"/>
</dbReference>
<keyword evidence="4" id="KW-0808">Transferase</keyword>
<dbReference type="Gene3D" id="1.10.287.130">
    <property type="match status" value="1"/>
</dbReference>
<dbReference type="HOGENOM" id="CLU_688517_0_0_10"/>
<evidence type="ECO:0000256" key="7">
    <source>
        <dbReference type="ARBA" id="ARBA00023136"/>
    </source>
</evidence>